<dbReference type="Proteomes" id="UP000179227">
    <property type="component" value="Unassembled WGS sequence"/>
</dbReference>
<dbReference type="InterPro" id="IPR032568">
    <property type="entry name" value="DUF4926"/>
</dbReference>
<accession>A0A1F5I444</accession>
<organism evidence="1 2">
    <name type="scientific">Candidatus Curtissbacteria bacterium RIFCSPLOWO2_01_FULL_42_26</name>
    <dbReference type="NCBI Taxonomy" id="1797729"/>
    <lineage>
        <taxon>Bacteria</taxon>
        <taxon>Candidatus Curtissiibacteriota</taxon>
    </lineage>
</organism>
<name>A0A1F5I444_9BACT</name>
<gene>
    <name evidence="1" type="ORF">A3A60_03550</name>
</gene>
<comment type="caution">
    <text evidence="1">The sequence shown here is derived from an EMBL/GenBank/DDBJ whole genome shotgun (WGS) entry which is preliminary data.</text>
</comment>
<dbReference type="EMBL" id="MFBS01000003">
    <property type="protein sequence ID" value="OGE11156.1"/>
    <property type="molecule type" value="Genomic_DNA"/>
</dbReference>
<evidence type="ECO:0000313" key="1">
    <source>
        <dbReference type="EMBL" id="OGE11156.1"/>
    </source>
</evidence>
<sequence length="79" mass="8705">MHKFKELETVVLTHNIPEHDLKEGDMGAVVNVYGRGKVAEVEFVTVSGKTVALVTLEATDIRPAKGNDILHVREFASFV</sequence>
<reference evidence="1 2" key="1">
    <citation type="journal article" date="2016" name="Nat. Commun.">
        <title>Thousands of microbial genomes shed light on interconnected biogeochemical processes in an aquifer system.</title>
        <authorList>
            <person name="Anantharaman K."/>
            <person name="Brown C.T."/>
            <person name="Hug L.A."/>
            <person name="Sharon I."/>
            <person name="Castelle C.J."/>
            <person name="Probst A.J."/>
            <person name="Thomas B.C."/>
            <person name="Singh A."/>
            <person name="Wilkins M.J."/>
            <person name="Karaoz U."/>
            <person name="Brodie E.L."/>
            <person name="Williams K.H."/>
            <person name="Hubbard S.S."/>
            <person name="Banfield J.F."/>
        </authorList>
    </citation>
    <scope>NUCLEOTIDE SEQUENCE [LARGE SCALE GENOMIC DNA]</scope>
</reference>
<dbReference type="Pfam" id="PF16277">
    <property type="entry name" value="DUF4926"/>
    <property type="match status" value="1"/>
</dbReference>
<proteinExistence type="predicted"/>
<protein>
    <submittedName>
        <fullName evidence="1">DUF4926 domain-containing protein</fullName>
    </submittedName>
</protein>
<dbReference type="AlphaFoldDB" id="A0A1F5I444"/>
<evidence type="ECO:0000313" key="2">
    <source>
        <dbReference type="Proteomes" id="UP000179227"/>
    </source>
</evidence>